<feature type="compositionally biased region" description="Basic and acidic residues" evidence="2">
    <location>
        <begin position="533"/>
        <end position="542"/>
    </location>
</feature>
<accession>A0ABQ7ZRQ4</accession>
<organism evidence="4 5">
    <name type="scientific">Brassica napus</name>
    <name type="common">Rape</name>
    <dbReference type="NCBI Taxonomy" id="3708"/>
    <lineage>
        <taxon>Eukaryota</taxon>
        <taxon>Viridiplantae</taxon>
        <taxon>Streptophyta</taxon>
        <taxon>Embryophyta</taxon>
        <taxon>Tracheophyta</taxon>
        <taxon>Spermatophyta</taxon>
        <taxon>Magnoliopsida</taxon>
        <taxon>eudicotyledons</taxon>
        <taxon>Gunneridae</taxon>
        <taxon>Pentapetalae</taxon>
        <taxon>rosids</taxon>
        <taxon>malvids</taxon>
        <taxon>Brassicales</taxon>
        <taxon>Brassicaceae</taxon>
        <taxon>Brassiceae</taxon>
        <taxon>Brassica</taxon>
    </lineage>
</organism>
<dbReference type="Proteomes" id="UP000824890">
    <property type="component" value="Unassembled WGS sequence"/>
</dbReference>
<feature type="compositionally biased region" description="Polar residues" evidence="2">
    <location>
        <begin position="566"/>
        <end position="585"/>
    </location>
</feature>
<evidence type="ECO:0000256" key="1">
    <source>
        <dbReference type="SAM" id="Coils"/>
    </source>
</evidence>
<dbReference type="PANTHER" id="PTHR46033:SF84">
    <property type="entry name" value="AMINOTRANSFERASE-LIKE PLANT MOBILE DOMAIN-CONTAINING PROTEIN"/>
    <property type="match status" value="1"/>
</dbReference>
<gene>
    <name evidence="4" type="ORF">HID58_059013</name>
</gene>
<feature type="coiled-coil region" evidence="1">
    <location>
        <begin position="158"/>
        <end position="185"/>
    </location>
</feature>
<proteinExistence type="predicted"/>
<evidence type="ECO:0000259" key="3">
    <source>
        <dbReference type="Pfam" id="PF10536"/>
    </source>
</evidence>
<feature type="compositionally biased region" description="Low complexity" evidence="2">
    <location>
        <begin position="460"/>
        <end position="474"/>
    </location>
</feature>
<dbReference type="InterPro" id="IPR044824">
    <property type="entry name" value="MAIN-like"/>
</dbReference>
<name>A0ABQ7ZRQ4_BRANA</name>
<evidence type="ECO:0000313" key="4">
    <source>
        <dbReference type="EMBL" id="KAH0882917.1"/>
    </source>
</evidence>
<feature type="compositionally biased region" description="Basic and acidic residues" evidence="2">
    <location>
        <begin position="508"/>
        <end position="520"/>
    </location>
</feature>
<feature type="domain" description="Aminotransferase-like plant mobile" evidence="3">
    <location>
        <begin position="210"/>
        <end position="436"/>
    </location>
</feature>
<protein>
    <recommendedName>
        <fullName evidence="3">Aminotransferase-like plant mobile domain-containing protein</fullName>
    </recommendedName>
</protein>
<comment type="caution">
    <text evidence="4">The sequence shown here is derived from an EMBL/GenBank/DDBJ whole genome shotgun (WGS) entry which is preliminary data.</text>
</comment>
<feature type="region of interest" description="Disordered" evidence="2">
    <location>
        <begin position="447"/>
        <end position="643"/>
    </location>
</feature>
<dbReference type="InterPro" id="IPR019557">
    <property type="entry name" value="AminoTfrase-like_pln_mobile"/>
</dbReference>
<dbReference type="PANTHER" id="PTHR46033">
    <property type="entry name" value="PROTEIN MAIN-LIKE 2"/>
    <property type="match status" value="1"/>
</dbReference>
<evidence type="ECO:0000313" key="5">
    <source>
        <dbReference type="Proteomes" id="UP000824890"/>
    </source>
</evidence>
<evidence type="ECO:0000256" key="2">
    <source>
        <dbReference type="SAM" id="MobiDB-lite"/>
    </source>
</evidence>
<keyword evidence="5" id="KW-1185">Reference proteome</keyword>
<reference evidence="4 5" key="1">
    <citation type="submission" date="2021-05" db="EMBL/GenBank/DDBJ databases">
        <title>Genome Assembly of Synthetic Allotetraploid Brassica napus Reveals Homoeologous Exchanges between Subgenomes.</title>
        <authorList>
            <person name="Davis J.T."/>
        </authorList>
    </citation>
    <scope>NUCLEOTIDE SEQUENCE [LARGE SCALE GENOMIC DNA]</scope>
    <source>
        <strain evidence="5">cv. Da-Ae</strain>
        <tissue evidence="4">Seedling</tissue>
    </source>
</reference>
<sequence>MDSRGSSDQDDEHIVQVRQALMCPDGGRFEGLRTARFLNYTTTSIEDDVFELPLDAFVTSEPEKLSFSGWGSPSVNWIEWVNAMAESNATMWRRSGVYDAIMASRYQITKQDDLMTALVEKWCIETNSFVFPWGEAAVTLEDMVVLGGFSAIGNNVLASVKRDSMKSVEEKLKRAKREIEASSMKRCCVGLWMKEMMNSGNEIEHEAFLFAAAVQLARGVRLALAPAVLAGIYSSLGVLKKQLVGGSGEEETVVTATSPFQFVQVWAWERIIDIRPPGQPSQLKPHEPRMALWHHHGGGQEANQSLKSIRTVLDSAKESFHHRPYTKPLKNFKFPKFYLEDDCWVSLEDEDIVAFGRCLRCSKLVGLNCIEPYYPHRVALQFGYDQDVPGVVPVVLTESPELAWKDYIRPITDEMIYIPSRLRRADVTVKYIRWWKQSVTTLQAMAKRSTHKVLKEKPTETTTSTTTMVKSSPPRTSKTGGVKSELKGGTLKTESDKSSSAKSFTGSEKPKPLKKVELVKKPLSKLTKTPGRSVDEVKERKGGPGPRVSQEIKAHSHVNILLPGSPASSPKTRQSLPQRQTSKSSHVIRPKALPGKSPRPQVSKGPKDSSSSSVSFSLTSKKAPKRTTEATSLHQIPPSKATPALKRNVADQRIKAHTKQETRHSSKGGDEAMMNTLKAMSEIMKLEEHVGEGGEVMYQIPKQQFEVLSQGMQDVLHELQSIKSALNIEKSSSI</sequence>
<dbReference type="Pfam" id="PF10536">
    <property type="entry name" value="PMD"/>
    <property type="match status" value="1"/>
</dbReference>
<dbReference type="EMBL" id="JAGKQM010000014">
    <property type="protein sequence ID" value="KAH0882917.1"/>
    <property type="molecule type" value="Genomic_DNA"/>
</dbReference>
<keyword evidence="1" id="KW-0175">Coiled coil</keyword>
<feature type="compositionally biased region" description="Low complexity" evidence="2">
    <location>
        <begin position="608"/>
        <end position="621"/>
    </location>
</feature>